<dbReference type="AlphaFoldDB" id="A0A0W7WH96"/>
<dbReference type="InterPro" id="IPR038330">
    <property type="entry name" value="TspO/MBR-related_sf"/>
</dbReference>
<keyword evidence="5 6" id="KW-0472">Membrane</keyword>
<dbReference type="PANTHER" id="PTHR10057">
    <property type="entry name" value="PERIPHERAL-TYPE BENZODIAZEPINE RECEPTOR"/>
    <property type="match status" value="1"/>
</dbReference>
<dbReference type="InterPro" id="IPR004307">
    <property type="entry name" value="TspO_MBR"/>
</dbReference>
<dbReference type="PANTHER" id="PTHR10057:SF0">
    <property type="entry name" value="TRANSLOCATOR PROTEIN"/>
    <property type="match status" value="1"/>
</dbReference>
<accession>A0A0W7WH96</accession>
<protein>
    <submittedName>
        <fullName evidence="7">Sensory protein TspO</fullName>
    </submittedName>
</protein>
<dbReference type="NCBIfam" id="NF047825">
    <property type="entry name" value="T-richsensTspOAlph"/>
    <property type="match status" value="1"/>
</dbReference>
<feature type="transmembrane region" description="Helical" evidence="6">
    <location>
        <begin position="124"/>
        <end position="145"/>
    </location>
</feature>
<keyword evidence="4 6" id="KW-1133">Transmembrane helix</keyword>
<dbReference type="CDD" id="cd15904">
    <property type="entry name" value="TSPO_MBR"/>
    <property type="match status" value="1"/>
</dbReference>
<evidence type="ECO:0000256" key="4">
    <source>
        <dbReference type="ARBA" id="ARBA00022989"/>
    </source>
</evidence>
<keyword evidence="3 6" id="KW-0812">Transmembrane</keyword>
<evidence type="ECO:0000256" key="5">
    <source>
        <dbReference type="ARBA" id="ARBA00023136"/>
    </source>
</evidence>
<evidence type="ECO:0000313" key="8">
    <source>
        <dbReference type="Proteomes" id="UP000054396"/>
    </source>
</evidence>
<comment type="caution">
    <text evidence="7">The sequence shown here is derived from an EMBL/GenBank/DDBJ whole genome shotgun (WGS) entry which is preliminary data.</text>
</comment>
<dbReference type="PIRSF" id="PIRSF005859">
    <property type="entry name" value="PBR"/>
    <property type="match status" value="1"/>
</dbReference>
<sequence>MIWILFVIFLLACFAAGTTGAIFPPGPWYRDLSKPSWTPPDWLFPVAWTTLYICMAAAAARVAVTDQAGLPMALWALQIALNALWTPVFFGLKQIKAGMAVLGALWLSVAATMVALWQVDALSGALFLPYLAWVSVAGALNGAVWRLNPDAANNPPAMAR</sequence>
<feature type="transmembrane region" description="Helical" evidence="6">
    <location>
        <begin position="44"/>
        <end position="64"/>
    </location>
</feature>
<feature type="transmembrane region" description="Helical" evidence="6">
    <location>
        <begin position="73"/>
        <end position="92"/>
    </location>
</feature>
<name>A0A0W7WH96_9RHOB</name>
<dbReference type="Gene3D" id="1.20.1260.100">
    <property type="entry name" value="TspO/MBR protein"/>
    <property type="match status" value="1"/>
</dbReference>
<dbReference type="OrthoDB" id="9795496at2"/>
<dbReference type="GO" id="GO:0016020">
    <property type="term" value="C:membrane"/>
    <property type="evidence" value="ECO:0007669"/>
    <property type="project" value="UniProtKB-SubCell"/>
</dbReference>
<comment type="subcellular location">
    <subcellularLocation>
        <location evidence="1">Membrane</location>
        <topology evidence="1">Multi-pass membrane protein</topology>
    </subcellularLocation>
</comment>
<dbReference type="GO" id="GO:0033013">
    <property type="term" value="P:tetrapyrrole metabolic process"/>
    <property type="evidence" value="ECO:0007669"/>
    <property type="project" value="UniProtKB-ARBA"/>
</dbReference>
<evidence type="ECO:0000313" key="7">
    <source>
        <dbReference type="EMBL" id="KUF10016.1"/>
    </source>
</evidence>
<gene>
    <name evidence="7" type="ORF">AVJ23_14830</name>
</gene>
<dbReference type="STRING" id="1685382.AVJ23_14830"/>
<evidence type="ECO:0000256" key="1">
    <source>
        <dbReference type="ARBA" id="ARBA00004141"/>
    </source>
</evidence>
<reference evidence="7 8" key="1">
    <citation type="submission" date="2015-12" db="EMBL/GenBank/DDBJ databases">
        <authorList>
            <person name="Shamseldin A."/>
            <person name="Moawad H."/>
            <person name="Abd El-Rahim W.M."/>
            <person name="Sadowsky M.J."/>
        </authorList>
    </citation>
    <scope>NUCLEOTIDE SEQUENCE [LARGE SCALE GENOMIC DNA]</scope>
    <source>
        <strain evidence="7 8">SJ5A-1</strain>
    </source>
</reference>
<feature type="transmembrane region" description="Helical" evidence="6">
    <location>
        <begin position="98"/>
        <end position="117"/>
    </location>
</feature>
<dbReference type="Proteomes" id="UP000054396">
    <property type="component" value="Unassembled WGS sequence"/>
</dbReference>
<dbReference type="EMBL" id="LPXO01000009">
    <property type="protein sequence ID" value="KUF10016.1"/>
    <property type="molecule type" value="Genomic_DNA"/>
</dbReference>
<dbReference type="FunFam" id="1.20.1260.100:FF:000001">
    <property type="entry name" value="translocator protein 2"/>
    <property type="match status" value="1"/>
</dbReference>
<keyword evidence="8" id="KW-1185">Reference proteome</keyword>
<evidence type="ECO:0000256" key="2">
    <source>
        <dbReference type="ARBA" id="ARBA00007524"/>
    </source>
</evidence>
<evidence type="ECO:0000256" key="3">
    <source>
        <dbReference type="ARBA" id="ARBA00022692"/>
    </source>
</evidence>
<comment type="similarity">
    <text evidence="2">Belongs to the TspO/BZRP family.</text>
</comment>
<dbReference type="Pfam" id="PF03073">
    <property type="entry name" value="TspO_MBR"/>
    <property type="match status" value="1"/>
</dbReference>
<evidence type="ECO:0000256" key="6">
    <source>
        <dbReference type="SAM" id="Phobius"/>
    </source>
</evidence>
<dbReference type="RefSeq" id="WP_058862992.1">
    <property type="nucleotide sequence ID" value="NZ_LPXO01000009.1"/>
</dbReference>
<organism evidence="7 8">
    <name type="scientific">Pseudoponticoccus marisrubri</name>
    <dbReference type="NCBI Taxonomy" id="1685382"/>
    <lineage>
        <taxon>Bacteria</taxon>
        <taxon>Pseudomonadati</taxon>
        <taxon>Pseudomonadota</taxon>
        <taxon>Alphaproteobacteria</taxon>
        <taxon>Rhodobacterales</taxon>
        <taxon>Roseobacteraceae</taxon>
        <taxon>Pseudoponticoccus</taxon>
    </lineage>
</organism>
<proteinExistence type="inferred from homology"/>